<sequence length="482" mass="56787">MHHTKKHHKKKHKHKKSKIDRTEDEIVWVESTMVAEENSKISDKGSDEDDNDSDESGLFDLIRKTSYQQTKIDKSKLNKATQEAINNRIRYNRELNTSIKNETNKKIESDFDPSTRTIKIDENETGSYLDQRQIDLELNSLNAKLIKAEMMNDRENMKKIQEKIEMMKKIHHNSSTKYVHKSISSYSKSSNDCYGEKSVKELYLESKALTSKGEAWRFAASTSKIRDADDEYEGNCQNSKKARLERDQSVFLKERSEDEKCLWCLERRAKHLLLKLPTEISENCYISLTPYRPCLPNICLLIAKHHFIRSSLDADLDTWVQIRQLMRKMSAFFDRAYDCTVLFMETFFMSKKRNQSRHHFVIECVPIENQFADSAKIYFYKAINESGKEWAINKKLIKLDKNPVTKKLPKGLPYFWVSIGPEFNGYAHIIEDEDHFDANFGLDIICSLYEIDSNVERSRKKENYDQQLERIKNFKQKWNNFI</sequence>
<dbReference type="Pfam" id="PF04676">
    <property type="entry name" value="CwfJ_C_2"/>
    <property type="match status" value="1"/>
</dbReference>
<feature type="compositionally biased region" description="Acidic residues" evidence="3">
    <location>
        <begin position="46"/>
        <end position="56"/>
    </location>
</feature>
<evidence type="ECO:0000313" key="6">
    <source>
        <dbReference type="EMBL" id="KAF7490150.1"/>
    </source>
</evidence>
<evidence type="ECO:0000259" key="4">
    <source>
        <dbReference type="Pfam" id="PF04676"/>
    </source>
</evidence>
<name>A0A834R4C5_SARSC</name>
<keyword evidence="2" id="KW-0175">Coiled coil</keyword>
<dbReference type="EMBL" id="WVUK01000062">
    <property type="protein sequence ID" value="KAF7490150.1"/>
    <property type="molecule type" value="Genomic_DNA"/>
</dbReference>
<dbReference type="GO" id="GO:0071014">
    <property type="term" value="C:post-mRNA release spliceosomal complex"/>
    <property type="evidence" value="ECO:0007669"/>
    <property type="project" value="TreeGrafter"/>
</dbReference>
<organism evidence="6">
    <name type="scientific">Sarcoptes scabiei</name>
    <name type="common">Itch mite</name>
    <name type="synonym">Acarus scabiei</name>
    <dbReference type="NCBI Taxonomy" id="52283"/>
    <lineage>
        <taxon>Eukaryota</taxon>
        <taxon>Metazoa</taxon>
        <taxon>Ecdysozoa</taxon>
        <taxon>Arthropoda</taxon>
        <taxon>Chelicerata</taxon>
        <taxon>Arachnida</taxon>
        <taxon>Acari</taxon>
        <taxon>Acariformes</taxon>
        <taxon>Sarcoptiformes</taxon>
        <taxon>Astigmata</taxon>
        <taxon>Psoroptidia</taxon>
        <taxon>Sarcoptoidea</taxon>
        <taxon>Sarcoptidae</taxon>
        <taxon>Sarcoptinae</taxon>
        <taxon>Sarcoptes</taxon>
    </lineage>
</organism>
<dbReference type="InterPro" id="IPR040194">
    <property type="entry name" value="Cwf19-like"/>
</dbReference>
<comment type="similarity">
    <text evidence="1">Belongs to the CWF19 family.</text>
</comment>
<dbReference type="InterPro" id="IPR006768">
    <property type="entry name" value="Cwf19-like_C_dom-1"/>
</dbReference>
<evidence type="ECO:0000259" key="5">
    <source>
        <dbReference type="Pfam" id="PF04677"/>
    </source>
</evidence>
<dbReference type="AlphaFoldDB" id="A0A834R4C5"/>
<gene>
    <name evidence="6" type="ORF">SSS_8851</name>
</gene>
<proteinExistence type="inferred from homology"/>
<protein>
    <submittedName>
        <fullName evidence="6">CWF19-like protein 2</fullName>
    </submittedName>
</protein>
<feature type="region of interest" description="Disordered" evidence="3">
    <location>
        <begin position="1"/>
        <end position="56"/>
    </location>
</feature>
<feature type="domain" description="Cwf19-like protein C-terminal" evidence="4">
    <location>
        <begin position="389"/>
        <end position="481"/>
    </location>
</feature>
<keyword evidence="8" id="KW-1185">Reference proteome</keyword>
<evidence type="ECO:0000256" key="1">
    <source>
        <dbReference type="ARBA" id="ARBA00006795"/>
    </source>
</evidence>
<dbReference type="GO" id="GO:0000398">
    <property type="term" value="P:mRNA splicing, via spliceosome"/>
    <property type="evidence" value="ECO:0007669"/>
    <property type="project" value="TreeGrafter"/>
</dbReference>
<dbReference type="PANTHER" id="PTHR12072">
    <property type="entry name" value="CWF19, CELL CYCLE CONTROL PROTEIN"/>
    <property type="match status" value="1"/>
</dbReference>
<dbReference type="Pfam" id="PF04677">
    <property type="entry name" value="CwfJ_C_1"/>
    <property type="match status" value="1"/>
</dbReference>
<reference evidence="8" key="1">
    <citation type="journal article" date="2020" name="PLoS Negl. Trop. Dis.">
        <title>High-quality nuclear genome for Sarcoptes scabiei-A critical resource for a neglected parasite.</title>
        <authorList>
            <person name="Korhonen P.K."/>
            <person name="Gasser R.B."/>
            <person name="Ma G."/>
            <person name="Wang T."/>
            <person name="Stroehlein A.J."/>
            <person name="Young N.D."/>
            <person name="Ang C.S."/>
            <person name="Fernando D.D."/>
            <person name="Lu H.C."/>
            <person name="Taylor S."/>
            <person name="Reynolds S.L."/>
            <person name="Mofiz E."/>
            <person name="Najaraj S.H."/>
            <person name="Gowda H."/>
            <person name="Madugundu A."/>
            <person name="Renuse S."/>
            <person name="Holt D."/>
            <person name="Pandey A."/>
            <person name="Papenfuss A.T."/>
            <person name="Fischer K."/>
        </authorList>
    </citation>
    <scope>NUCLEOTIDE SEQUENCE [LARGE SCALE GENOMIC DNA]</scope>
</reference>
<feature type="compositionally biased region" description="Basic residues" evidence="3">
    <location>
        <begin position="1"/>
        <end position="18"/>
    </location>
</feature>
<reference evidence="6" key="2">
    <citation type="submission" date="2020-01" db="EMBL/GenBank/DDBJ databases">
        <authorList>
            <person name="Korhonen P.K.K."/>
            <person name="Guangxu M.G."/>
            <person name="Wang T.W."/>
            <person name="Stroehlein A.J.S."/>
            <person name="Young N.D."/>
            <person name="Ang C.-S.A."/>
            <person name="Fernando D.W.F."/>
            <person name="Lu H.L."/>
            <person name="Taylor S.T."/>
            <person name="Ehtesham M.E.M."/>
            <person name="Najaraj S.H.N."/>
            <person name="Harsha G.H.G."/>
            <person name="Madugundu A.M."/>
            <person name="Renuse S.R."/>
            <person name="Holt D.H."/>
            <person name="Pandey A.P."/>
            <person name="Papenfuss A.P."/>
            <person name="Gasser R.B.G."/>
            <person name="Fischer K.F."/>
        </authorList>
    </citation>
    <scope>NUCLEOTIDE SEQUENCE</scope>
    <source>
        <strain evidence="6">SSS_KF_BRIS2020</strain>
    </source>
</reference>
<dbReference type="PANTHER" id="PTHR12072:SF5">
    <property type="entry name" value="CWF19-LIKE PROTEIN 2"/>
    <property type="match status" value="1"/>
</dbReference>
<evidence type="ECO:0000256" key="3">
    <source>
        <dbReference type="SAM" id="MobiDB-lite"/>
    </source>
</evidence>
<evidence type="ECO:0000313" key="8">
    <source>
        <dbReference type="Proteomes" id="UP000070412"/>
    </source>
</evidence>
<reference evidence="7" key="3">
    <citation type="submission" date="2022-06" db="UniProtKB">
        <authorList>
            <consortium name="EnsemblMetazoa"/>
        </authorList>
    </citation>
    <scope>IDENTIFICATION</scope>
</reference>
<feature type="coiled-coil region" evidence="2">
    <location>
        <begin position="143"/>
        <end position="170"/>
    </location>
</feature>
<dbReference type="OrthoDB" id="2113965at2759"/>
<dbReference type="InterPro" id="IPR006767">
    <property type="entry name" value="Cwf19-like_C_dom-2"/>
</dbReference>
<evidence type="ECO:0000313" key="7">
    <source>
        <dbReference type="EnsemblMetazoa" id="KAF7490150.1"/>
    </source>
</evidence>
<accession>A0A834R4C5</accession>
<evidence type="ECO:0000256" key="2">
    <source>
        <dbReference type="SAM" id="Coils"/>
    </source>
</evidence>
<dbReference type="EnsemblMetazoa" id="SSS_8851s_mrna">
    <property type="protein sequence ID" value="KAF7490150.1"/>
    <property type="gene ID" value="SSS_8851"/>
</dbReference>
<feature type="domain" description="Cwf19-like C-terminal" evidence="5">
    <location>
        <begin position="256"/>
        <end position="379"/>
    </location>
</feature>
<dbReference type="Proteomes" id="UP000070412">
    <property type="component" value="Unassembled WGS sequence"/>
</dbReference>